<comment type="similarity">
    <text evidence="1 4">Belongs to the short-chain dehydrogenases/reductases (SDR) family.</text>
</comment>
<dbReference type="PROSITE" id="PS00061">
    <property type="entry name" value="ADH_SHORT"/>
    <property type="match status" value="1"/>
</dbReference>
<reference evidence="5 6" key="1">
    <citation type="submission" date="2019-08" db="EMBL/GenBank/DDBJ databases">
        <title>Deep-cultivation of Planctomycetes and their phenomic and genomic characterization uncovers novel biology.</title>
        <authorList>
            <person name="Wiegand S."/>
            <person name="Jogler M."/>
            <person name="Boedeker C."/>
            <person name="Pinto D."/>
            <person name="Vollmers J."/>
            <person name="Rivas-Marin E."/>
            <person name="Kohn T."/>
            <person name="Peeters S.H."/>
            <person name="Heuer A."/>
            <person name="Rast P."/>
            <person name="Oberbeckmann S."/>
            <person name="Bunk B."/>
            <person name="Jeske O."/>
            <person name="Meyerdierks A."/>
            <person name="Storesund J.E."/>
            <person name="Kallscheuer N."/>
            <person name="Luecker S."/>
            <person name="Lage O.M."/>
            <person name="Pohl T."/>
            <person name="Merkel B.J."/>
            <person name="Hornburger P."/>
            <person name="Mueller R.-W."/>
            <person name="Bruemmer F."/>
            <person name="Labrenz M."/>
            <person name="Spormann A.M."/>
            <person name="Op den Camp H."/>
            <person name="Overmann J."/>
            <person name="Amann R."/>
            <person name="Jetten M.S.M."/>
            <person name="Mascher T."/>
            <person name="Medema M.H."/>
            <person name="Devos D.P."/>
            <person name="Kaster A.-K."/>
            <person name="Ovreas L."/>
            <person name="Rohde M."/>
            <person name="Galperin M.Y."/>
            <person name="Jogler C."/>
        </authorList>
    </citation>
    <scope>NUCLEOTIDE SEQUENCE [LARGE SCALE GENOMIC DNA]</scope>
    <source>
        <strain evidence="5 6">OJF2</strain>
    </source>
</reference>
<dbReference type="GO" id="GO:0052588">
    <property type="term" value="F:diacetyl reductase ((S)-acetoin forming) (NAD+) activity"/>
    <property type="evidence" value="ECO:0007669"/>
    <property type="project" value="UniProtKB-EC"/>
</dbReference>
<dbReference type="InterPro" id="IPR020904">
    <property type="entry name" value="Sc_DH/Rdtase_CS"/>
</dbReference>
<keyword evidence="2" id="KW-0521">NADP</keyword>
<evidence type="ECO:0000256" key="3">
    <source>
        <dbReference type="ARBA" id="ARBA00023002"/>
    </source>
</evidence>
<dbReference type="SUPFAM" id="SSF51735">
    <property type="entry name" value="NAD(P)-binding Rossmann-fold domains"/>
    <property type="match status" value="1"/>
</dbReference>
<dbReference type="AlphaFoldDB" id="A0A5B9WER3"/>
<dbReference type="InterPro" id="IPR036291">
    <property type="entry name" value="NAD(P)-bd_dom_sf"/>
</dbReference>
<keyword evidence="3 5" id="KW-0560">Oxidoreductase</keyword>
<accession>A0A5B9WER3</accession>
<evidence type="ECO:0000313" key="6">
    <source>
        <dbReference type="Proteomes" id="UP000324233"/>
    </source>
</evidence>
<evidence type="ECO:0000256" key="1">
    <source>
        <dbReference type="ARBA" id="ARBA00006484"/>
    </source>
</evidence>
<evidence type="ECO:0000256" key="4">
    <source>
        <dbReference type="RuleBase" id="RU000363"/>
    </source>
</evidence>
<dbReference type="Proteomes" id="UP000324233">
    <property type="component" value="Chromosome"/>
</dbReference>
<protein>
    <submittedName>
        <fullName evidence="5">Diacetyl reductase [(S)-acetoin forming]</fullName>
        <ecNumber evidence="5">1.1.1.304</ecNumber>
    </submittedName>
</protein>
<dbReference type="Gene3D" id="3.40.50.720">
    <property type="entry name" value="NAD(P)-binding Rossmann-like Domain"/>
    <property type="match status" value="1"/>
</dbReference>
<organism evidence="5 6">
    <name type="scientific">Aquisphaera giovannonii</name>
    <dbReference type="NCBI Taxonomy" id="406548"/>
    <lineage>
        <taxon>Bacteria</taxon>
        <taxon>Pseudomonadati</taxon>
        <taxon>Planctomycetota</taxon>
        <taxon>Planctomycetia</taxon>
        <taxon>Isosphaerales</taxon>
        <taxon>Isosphaeraceae</taxon>
        <taxon>Aquisphaera</taxon>
    </lineage>
</organism>
<keyword evidence="6" id="KW-1185">Reference proteome</keyword>
<proteinExistence type="inferred from homology"/>
<dbReference type="PRINTS" id="PR00081">
    <property type="entry name" value="GDHRDH"/>
</dbReference>
<evidence type="ECO:0000313" key="5">
    <source>
        <dbReference type="EMBL" id="QEH39037.1"/>
    </source>
</evidence>
<name>A0A5B9WER3_9BACT</name>
<evidence type="ECO:0000256" key="2">
    <source>
        <dbReference type="ARBA" id="ARBA00022857"/>
    </source>
</evidence>
<dbReference type="PRINTS" id="PR00080">
    <property type="entry name" value="SDRFAMILY"/>
</dbReference>
<dbReference type="PANTHER" id="PTHR43490:SF99">
    <property type="entry name" value="SHORT-CHAIN DEHYDROGENASE_REDUCTASE"/>
    <property type="match status" value="1"/>
</dbReference>
<dbReference type="EC" id="1.1.1.304" evidence="5"/>
<dbReference type="EMBL" id="CP042997">
    <property type="protein sequence ID" value="QEH39037.1"/>
    <property type="molecule type" value="Genomic_DNA"/>
</dbReference>
<dbReference type="PANTHER" id="PTHR43490">
    <property type="entry name" value="(+)-NEOMENTHOL DEHYDROGENASE"/>
    <property type="match status" value="1"/>
</dbReference>
<sequence>MAFRNRVLARAGHIESIRFSRTGVRMQEKRVALVTGANQGIGLQVAKDLAAEGLTVLVGSRDLAKGEAAAAAIEGGARAIQIDVTDRASIAAAAARIREEIGRLDVLVNNAAITHTGWMAGKTMQDYSEATRPSVVSLDEMRAVWETNVFGVLAVTQAMLPLLRESEAARIVNVSSGVGSLTQASDPAYPYRSIFGPVYPASKTALNALTVAMAIELEPAGIKVNAACPGYTKTNLNNYSGTQTVEEGAREPVRLALLGPDGPTGTFSNSAGPLPW</sequence>
<dbReference type="InterPro" id="IPR002347">
    <property type="entry name" value="SDR_fam"/>
</dbReference>
<dbReference type="Pfam" id="PF00106">
    <property type="entry name" value="adh_short"/>
    <property type="match status" value="1"/>
</dbReference>
<gene>
    <name evidence="5" type="primary">budC</name>
    <name evidence="5" type="ORF">OJF2_76490</name>
</gene>
<dbReference type="KEGG" id="agv:OJF2_76490"/>